<organism evidence="2 3">
    <name type="scientific">Actinidia rufa</name>
    <dbReference type="NCBI Taxonomy" id="165716"/>
    <lineage>
        <taxon>Eukaryota</taxon>
        <taxon>Viridiplantae</taxon>
        <taxon>Streptophyta</taxon>
        <taxon>Embryophyta</taxon>
        <taxon>Tracheophyta</taxon>
        <taxon>Spermatophyta</taxon>
        <taxon>Magnoliopsida</taxon>
        <taxon>eudicotyledons</taxon>
        <taxon>Gunneridae</taxon>
        <taxon>Pentapetalae</taxon>
        <taxon>asterids</taxon>
        <taxon>Ericales</taxon>
        <taxon>Actinidiaceae</taxon>
        <taxon>Actinidia</taxon>
    </lineage>
</organism>
<keyword evidence="1" id="KW-0472">Membrane</keyword>
<keyword evidence="1" id="KW-0812">Transmembrane</keyword>
<feature type="transmembrane region" description="Helical" evidence="1">
    <location>
        <begin position="42"/>
        <end position="64"/>
    </location>
</feature>
<name>A0A7J0FV56_9ERIC</name>
<keyword evidence="3" id="KW-1185">Reference proteome</keyword>
<dbReference type="AlphaFoldDB" id="A0A7J0FV56"/>
<sequence>MLLLFHVAAVLLYLFGICSLLGAVTAVHFAVALCWCCGCEALAVLFMSSVCWWLLAWALCAYGAGWSTSPDEIVASAFAAILLLF</sequence>
<accession>A0A7J0FV56</accession>
<gene>
    <name evidence="2" type="ORF">Acr_15g0011900</name>
</gene>
<evidence type="ECO:0000256" key="1">
    <source>
        <dbReference type="SAM" id="Phobius"/>
    </source>
</evidence>
<dbReference type="Proteomes" id="UP000585474">
    <property type="component" value="Unassembled WGS sequence"/>
</dbReference>
<reference evidence="2 3" key="1">
    <citation type="submission" date="2019-07" db="EMBL/GenBank/DDBJ databases">
        <title>De Novo Assembly of kiwifruit Actinidia rufa.</title>
        <authorList>
            <person name="Sugita-Konishi S."/>
            <person name="Sato K."/>
            <person name="Mori E."/>
            <person name="Abe Y."/>
            <person name="Kisaki G."/>
            <person name="Hamano K."/>
            <person name="Suezawa K."/>
            <person name="Otani M."/>
            <person name="Fukuda T."/>
            <person name="Manabe T."/>
            <person name="Gomi K."/>
            <person name="Tabuchi M."/>
            <person name="Akimitsu K."/>
            <person name="Kataoka I."/>
        </authorList>
    </citation>
    <scope>NUCLEOTIDE SEQUENCE [LARGE SCALE GENOMIC DNA]</scope>
    <source>
        <strain evidence="3">cv. Fuchu</strain>
    </source>
</reference>
<evidence type="ECO:0000313" key="3">
    <source>
        <dbReference type="Proteomes" id="UP000585474"/>
    </source>
</evidence>
<dbReference type="EMBL" id="BJWL01000015">
    <property type="protein sequence ID" value="GFZ02582.1"/>
    <property type="molecule type" value="Genomic_DNA"/>
</dbReference>
<proteinExistence type="predicted"/>
<keyword evidence="1" id="KW-1133">Transmembrane helix</keyword>
<protein>
    <submittedName>
        <fullName evidence="2">Uncharacterized protein</fullName>
    </submittedName>
</protein>
<comment type="caution">
    <text evidence="2">The sequence shown here is derived from an EMBL/GenBank/DDBJ whole genome shotgun (WGS) entry which is preliminary data.</text>
</comment>
<evidence type="ECO:0000313" key="2">
    <source>
        <dbReference type="EMBL" id="GFZ02582.1"/>
    </source>
</evidence>